<evidence type="ECO:0000313" key="1">
    <source>
        <dbReference type="EMBL" id="KZV78986.1"/>
    </source>
</evidence>
<dbReference type="EMBL" id="KV426706">
    <property type="protein sequence ID" value="KZV78986.1"/>
    <property type="molecule type" value="Genomic_DNA"/>
</dbReference>
<dbReference type="AlphaFoldDB" id="A0A166NBZ8"/>
<keyword evidence="2" id="KW-1185">Reference proteome</keyword>
<name>A0A166NBZ8_EXIGL</name>
<dbReference type="OrthoDB" id="4062651at2759"/>
<reference evidence="1 2" key="1">
    <citation type="journal article" date="2016" name="Mol. Biol. Evol.">
        <title>Comparative Genomics of Early-Diverging Mushroom-Forming Fungi Provides Insights into the Origins of Lignocellulose Decay Capabilities.</title>
        <authorList>
            <person name="Nagy L.G."/>
            <person name="Riley R."/>
            <person name="Tritt A."/>
            <person name="Adam C."/>
            <person name="Daum C."/>
            <person name="Floudas D."/>
            <person name="Sun H."/>
            <person name="Yadav J.S."/>
            <person name="Pangilinan J."/>
            <person name="Larsson K.H."/>
            <person name="Matsuura K."/>
            <person name="Barry K."/>
            <person name="Labutti K."/>
            <person name="Kuo R."/>
            <person name="Ohm R.A."/>
            <person name="Bhattacharya S.S."/>
            <person name="Shirouzu T."/>
            <person name="Yoshinaga Y."/>
            <person name="Martin F.M."/>
            <person name="Grigoriev I.V."/>
            <person name="Hibbett D.S."/>
        </authorList>
    </citation>
    <scope>NUCLEOTIDE SEQUENCE [LARGE SCALE GENOMIC DNA]</scope>
    <source>
        <strain evidence="1 2">HHB12029</strain>
    </source>
</reference>
<dbReference type="Proteomes" id="UP000077266">
    <property type="component" value="Unassembled WGS sequence"/>
</dbReference>
<proteinExistence type="predicted"/>
<organism evidence="1 2">
    <name type="scientific">Exidia glandulosa HHB12029</name>
    <dbReference type="NCBI Taxonomy" id="1314781"/>
    <lineage>
        <taxon>Eukaryota</taxon>
        <taxon>Fungi</taxon>
        <taxon>Dikarya</taxon>
        <taxon>Basidiomycota</taxon>
        <taxon>Agaricomycotina</taxon>
        <taxon>Agaricomycetes</taxon>
        <taxon>Auriculariales</taxon>
        <taxon>Exidiaceae</taxon>
        <taxon>Exidia</taxon>
    </lineage>
</organism>
<evidence type="ECO:0008006" key="3">
    <source>
        <dbReference type="Google" id="ProtNLM"/>
    </source>
</evidence>
<protein>
    <recommendedName>
        <fullName evidence="3">Protein kinase domain-containing protein</fullName>
    </recommendedName>
</protein>
<sequence>MARKTRRDTVADLDDLTSEIDDISSRPLRYGGTSDIYQGKWFQDTSCLKACRTTKSKVALKVIRPVNPKDVRAQRRGLSPLPALVSQWYARGDINRYLRTMRDGPDLGRIKLKLILEVAQAVEYCGGYSLAVSHAINAEPKPP</sequence>
<gene>
    <name evidence="1" type="ORF">EXIGLDRAFT_707946</name>
</gene>
<dbReference type="InParanoid" id="A0A166NBZ8"/>
<accession>A0A166NBZ8</accession>
<evidence type="ECO:0000313" key="2">
    <source>
        <dbReference type="Proteomes" id="UP000077266"/>
    </source>
</evidence>